<dbReference type="PANTHER" id="PTHR10928:SF2">
    <property type="entry name" value="SUPPRESSOR OF FUSED HOMOLOG"/>
    <property type="match status" value="1"/>
</dbReference>
<dbReference type="InterPro" id="IPR007768">
    <property type="entry name" value="Suppressor_of_fused"/>
</dbReference>
<dbReference type="InterPro" id="IPR017429">
    <property type="entry name" value="Suppressor_of_fused_bac"/>
</dbReference>
<dbReference type="PANTHER" id="PTHR10928">
    <property type="entry name" value="SUPPRESSOR OF FUSED"/>
    <property type="match status" value="1"/>
</dbReference>
<keyword evidence="2" id="KW-0808">Transferase</keyword>
<gene>
    <name evidence="2" type="ORF">ABB28_02085</name>
</gene>
<dbReference type="SUPFAM" id="SSF103359">
    <property type="entry name" value="Suppressor of Fused, N-terminal domain"/>
    <property type="match status" value="1"/>
</dbReference>
<evidence type="ECO:0000313" key="2">
    <source>
        <dbReference type="EMBL" id="KRG77186.1"/>
    </source>
</evidence>
<evidence type="ECO:0000313" key="3">
    <source>
        <dbReference type="Proteomes" id="UP000051386"/>
    </source>
</evidence>
<sequence length="350" mass="37688">MTDDNGTPGWDAISQALGAVHPRQVPRHFGTALPWTLGGKDPLDGVSVYWSEQGRPHWHYVSYGLSELFDKESDDAEVSGFGFELTFRLAAATGSTAADTPPTWPMSLLQNLARYVFQTGNVLEAGHHLDANGPIAADHATALRHLAFIEDPQLPPRDTPNGRLQFLQAVGLTDDEHAAILRGSTGAVLEALEPVMPLWITDLGRACALSDAALAARVAAGSQAQGAATGLLLVEMLDWQGGGASGSTTLVLGAGQAEPLRELLEVRLAAGLPLEIVGPRKRWTFERGEQDRMQGDDLQRTCVLSPGAWERLRLALRPVADVTRISDVLSIDIRRSCLRDSEGKPLRFIG</sequence>
<keyword evidence="3" id="KW-1185">Reference proteome</keyword>
<accession>A0A0R0DER4</accession>
<dbReference type="EMBL" id="LDJK01000005">
    <property type="protein sequence ID" value="KRG77186.1"/>
    <property type="molecule type" value="Genomic_DNA"/>
</dbReference>
<dbReference type="Pfam" id="PF05076">
    <property type="entry name" value="SUFU"/>
    <property type="match status" value="1"/>
</dbReference>
<dbReference type="InterPro" id="IPR037181">
    <property type="entry name" value="SUFU_N"/>
</dbReference>
<reference evidence="2 3" key="1">
    <citation type="submission" date="2015-05" db="EMBL/GenBank/DDBJ databases">
        <title>Genome sequencing and analysis of members of genus Stenotrophomonas.</title>
        <authorList>
            <person name="Patil P.P."/>
            <person name="Midha S."/>
            <person name="Patil P.B."/>
        </authorList>
    </citation>
    <scope>NUCLEOTIDE SEQUENCE [LARGE SCALE GENOMIC DNA]</scope>
    <source>
        <strain evidence="2 3">DSM 21508</strain>
    </source>
</reference>
<evidence type="ECO:0000259" key="1">
    <source>
        <dbReference type="Pfam" id="PF05076"/>
    </source>
</evidence>
<dbReference type="PATRIC" id="fig|517011.3.peg.2175"/>
<dbReference type="InterPro" id="IPR020941">
    <property type="entry name" value="SUFU-like_domain"/>
</dbReference>
<keyword evidence="2" id="KW-0032">Aminotransferase</keyword>
<dbReference type="GO" id="GO:0008483">
    <property type="term" value="F:transaminase activity"/>
    <property type="evidence" value="ECO:0007669"/>
    <property type="project" value="UniProtKB-KW"/>
</dbReference>
<dbReference type="PIRSF" id="PIRSF038192">
    <property type="entry name" value="Txn_reg_BtrU_prd"/>
    <property type="match status" value="1"/>
</dbReference>
<dbReference type="GO" id="GO:0005737">
    <property type="term" value="C:cytoplasm"/>
    <property type="evidence" value="ECO:0007669"/>
    <property type="project" value="TreeGrafter"/>
</dbReference>
<dbReference type="Proteomes" id="UP000051386">
    <property type="component" value="Unassembled WGS sequence"/>
</dbReference>
<dbReference type="AlphaFoldDB" id="A0A0R0DER4"/>
<organism evidence="2 3">
    <name type="scientific">Stenotrophomonas chelatiphaga</name>
    <dbReference type="NCBI Taxonomy" id="517011"/>
    <lineage>
        <taxon>Bacteria</taxon>
        <taxon>Pseudomonadati</taxon>
        <taxon>Pseudomonadota</taxon>
        <taxon>Gammaproteobacteria</taxon>
        <taxon>Lysobacterales</taxon>
        <taxon>Lysobacteraceae</taxon>
        <taxon>Stenotrophomonas</taxon>
    </lineage>
</organism>
<name>A0A0R0DER4_9GAMM</name>
<feature type="domain" description="Suppressor of fused-like" evidence="1">
    <location>
        <begin position="39"/>
        <end position="205"/>
    </location>
</feature>
<proteinExistence type="predicted"/>
<protein>
    <submittedName>
        <fullName evidence="2">Aminotransferase</fullName>
    </submittedName>
</protein>
<comment type="caution">
    <text evidence="2">The sequence shown here is derived from an EMBL/GenBank/DDBJ whole genome shotgun (WGS) entry which is preliminary data.</text>
</comment>